<dbReference type="RefSeq" id="WP_108404141.1">
    <property type="nucleotide sequence ID" value="NZ_CP026948.1"/>
</dbReference>
<dbReference type="InterPro" id="IPR014756">
    <property type="entry name" value="Ig_E-set"/>
</dbReference>
<organism evidence="4 5">
    <name type="scientific">Corynebacterium liangguodongii</name>
    <dbReference type="NCBI Taxonomy" id="2079535"/>
    <lineage>
        <taxon>Bacteria</taxon>
        <taxon>Bacillati</taxon>
        <taxon>Actinomycetota</taxon>
        <taxon>Actinomycetes</taxon>
        <taxon>Mycobacteriales</taxon>
        <taxon>Corynebacteriaceae</taxon>
        <taxon>Corynebacterium</taxon>
    </lineage>
</organism>
<dbReference type="Proteomes" id="UP000244754">
    <property type="component" value="Chromosome"/>
</dbReference>
<protein>
    <submittedName>
        <fullName evidence="4">Copper resistance protein CopC</fullName>
    </submittedName>
</protein>
<evidence type="ECO:0000256" key="1">
    <source>
        <dbReference type="SAM" id="MobiDB-lite"/>
    </source>
</evidence>
<dbReference type="SUPFAM" id="SSF81296">
    <property type="entry name" value="E set domains"/>
    <property type="match status" value="1"/>
</dbReference>
<dbReference type="AlphaFoldDB" id="A0A2S0WEP8"/>
<accession>A0A2S0WEP8</accession>
<dbReference type="GO" id="GO:0005507">
    <property type="term" value="F:copper ion binding"/>
    <property type="evidence" value="ECO:0007669"/>
    <property type="project" value="InterPro"/>
</dbReference>
<reference evidence="5" key="1">
    <citation type="submission" date="2018-01" db="EMBL/GenBank/DDBJ databases">
        <authorList>
            <person name="Li J."/>
        </authorList>
    </citation>
    <scope>NUCLEOTIDE SEQUENCE [LARGE SCALE GENOMIC DNA]</scope>
    <source>
        <strain evidence="5">2184</strain>
    </source>
</reference>
<feature type="chain" id="PRO_5043501118" evidence="3">
    <location>
        <begin position="35"/>
        <end position="211"/>
    </location>
</feature>
<keyword evidence="2" id="KW-0472">Membrane</keyword>
<evidence type="ECO:0000256" key="2">
    <source>
        <dbReference type="SAM" id="Phobius"/>
    </source>
</evidence>
<feature type="transmembrane region" description="Helical" evidence="2">
    <location>
        <begin position="172"/>
        <end position="193"/>
    </location>
</feature>
<feature type="region of interest" description="Disordered" evidence="1">
    <location>
        <begin position="137"/>
        <end position="164"/>
    </location>
</feature>
<name>A0A2S0WEP8_9CORY</name>
<feature type="compositionally biased region" description="Low complexity" evidence="1">
    <location>
        <begin position="138"/>
        <end position="153"/>
    </location>
</feature>
<dbReference type="GO" id="GO:0042597">
    <property type="term" value="C:periplasmic space"/>
    <property type="evidence" value="ECO:0007669"/>
    <property type="project" value="InterPro"/>
</dbReference>
<keyword evidence="5" id="KW-1185">Reference proteome</keyword>
<sequence length="211" mass="21307">MTKPTTRARAARGGALAVALSVGLVCANPQAALAHDAVIGGNPADGAVVEAFPGELTLEFSGHVQEGFNTFALTHAGSSEVVYSGEPTVEGQFVTLDLPDDVAAKLADQPGDYTIGYQIVSSDGHATKGMTSFTYEPASAGAQASETAAGQQSPAPADHAAEQKENSSTATWVWVLAGVAAVLVLGGVAVAAMGRRKAAAAQSPAERDETN</sequence>
<proteinExistence type="predicted"/>
<keyword evidence="2" id="KW-1133">Transmembrane helix</keyword>
<dbReference type="OrthoDB" id="5242236at2"/>
<dbReference type="Pfam" id="PF04234">
    <property type="entry name" value="CopC"/>
    <property type="match status" value="1"/>
</dbReference>
<dbReference type="GO" id="GO:0046688">
    <property type="term" value="P:response to copper ion"/>
    <property type="evidence" value="ECO:0007669"/>
    <property type="project" value="InterPro"/>
</dbReference>
<dbReference type="InterPro" id="IPR007348">
    <property type="entry name" value="CopC_dom"/>
</dbReference>
<dbReference type="KEGG" id="clia:C3E79_06270"/>
<keyword evidence="3" id="KW-0732">Signal</keyword>
<gene>
    <name evidence="4" type="ORF">C3E79_06270</name>
</gene>
<feature type="signal peptide" evidence="3">
    <location>
        <begin position="1"/>
        <end position="34"/>
    </location>
</feature>
<dbReference type="Gene3D" id="2.60.40.1220">
    <property type="match status" value="1"/>
</dbReference>
<evidence type="ECO:0000256" key="3">
    <source>
        <dbReference type="SAM" id="SignalP"/>
    </source>
</evidence>
<evidence type="ECO:0000313" key="5">
    <source>
        <dbReference type="Proteomes" id="UP000244754"/>
    </source>
</evidence>
<evidence type="ECO:0000313" key="4">
    <source>
        <dbReference type="EMBL" id="AWB84132.1"/>
    </source>
</evidence>
<keyword evidence="2" id="KW-0812">Transmembrane</keyword>
<dbReference type="InterPro" id="IPR014755">
    <property type="entry name" value="Cu-Rt/internalin_Ig-like"/>
</dbReference>
<dbReference type="EMBL" id="CP026948">
    <property type="protein sequence ID" value="AWB84132.1"/>
    <property type="molecule type" value="Genomic_DNA"/>
</dbReference>